<name>A0ABR7HFG7_9FIRM</name>
<comment type="caution">
    <text evidence="3">The sequence shown here is derived from an EMBL/GenBank/DDBJ whole genome shotgun (WGS) entry which is preliminary data.</text>
</comment>
<organism evidence="3 4">
    <name type="scientific">Hungatella hominis</name>
    <dbReference type="NCBI Taxonomy" id="2763050"/>
    <lineage>
        <taxon>Bacteria</taxon>
        <taxon>Bacillati</taxon>
        <taxon>Bacillota</taxon>
        <taxon>Clostridia</taxon>
        <taxon>Lachnospirales</taxon>
        <taxon>Lachnospiraceae</taxon>
        <taxon>Hungatella</taxon>
    </lineage>
</organism>
<protein>
    <submittedName>
        <fullName evidence="3">Uncharacterized protein</fullName>
    </submittedName>
</protein>
<evidence type="ECO:0000313" key="3">
    <source>
        <dbReference type="EMBL" id="MBC5711948.1"/>
    </source>
</evidence>
<feature type="chain" id="PRO_5047055402" evidence="2">
    <location>
        <begin position="21"/>
        <end position="195"/>
    </location>
</feature>
<feature type="signal peptide" evidence="2">
    <location>
        <begin position="1"/>
        <end position="20"/>
    </location>
</feature>
<feature type="coiled-coil region" evidence="1">
    <location>
        <begin position="28"/>
        <end position="69"/>
    </location>
</feature>
<sequence>MKKSLILVSCILVFTISACSKGVSQEEYESLASQNNELMSEVQLLSAEKESLADEYESLSNISNELLDEKKERVLNQMDDSYANAWITTSFGSNSTCFSDNVSLLQCSAGNVYPITEEGIAKIYSDLLNSMTTLALVQDNIKYDMISIKFHNVAGTCAMEISLKKQNGSFTLDTIMCNASYTSTIITALNNILSK</sequence>
<evidence type="ECO:0000313" key="4">
    <source>
        <dbReference type="Proteomes" id="UP000634672"/>
    </source>
</evidence>
<accession>A0ABR7HFG7</accession>
<reference evidence="3 4" key="1">
    <citation type="submission" date="2020-08" db="EMBL/GenBank/DDBJ databases">
        <title>Genome public.</title>
        <authorList>
            <person name="Liu C."/>
            <person name="Sun Q."/>
        </authorList>
    </citation>
    <scope>NUCLEOTIDE SEQUENCE [LARGE SCALE GENOMIC DNA]</scope>
    <source>
        <strain evidence="3 4">NSJ-66</strain>
    </source>
</reference>
<evidence type="ECO:0000256" key="1">
    <source>
        <dbReference type="SAM" id="Coils"/>
    </source>
</evidence>
<dbReference type="Proteomes" id="UP000634672">
    <property type="component" value="Unassembled WGS sequence"/>
</dbReference>
<gene>
    <name evidence="3" type="ORF">H8S75_28890</name>
</gene>
<dbReference type="PROSITE" id="PS51257">
    <property type="entry name" value="PROKAR_LIPOPROTEIN"/>
    <property type="match status" value="1"/>
</dbReference>
<evidence type="ECO:0000256" key="2">
    <source>
        <dbReference type="SAM" id="SignalP"/>
    </source>
</evidence>
<keyword evidence="2" id="KW-0732">Signal</keyword>
<dbReference type="EMBL" id="JACOPB010000024">
    <property type="protein sequence ID" value="MBC5711948.1"/>
    <property type="molecule type" value="Genomic_DNA"/>
</dbReference>
<dbReference type="RefSeq" id="WP_187024478.1">
    <property type="nucleotide sequence ID" value="NZ_JACOPB010000024.1"/>
</dbReference>
<keyword evidence="1" id="KW-0175">Coiled coil</keyword>
<proteinExistence type="predicted"/>
<keyword evidence="4" id="KW-1185">Reference proteome</keyword>